<organism evidence="2 3">
    <name type="scientific">Paenibacillus sophorae</name>
    <dbReference type="NCBI Taxonomy" id="1333845"/>
    <lineage>
        <taxon>Bacteria</taxon>
        <taxon>Bacillati</taxon>
        <taxon>Bacillota</taxon>
        <taxon>Bacilli</taxon>
        <taxon>Bacillales</taxon>
        <taxon>Paenibacillaceae</taxon>
        <taxon>Paenibacillus</taxon>
    </lineage>
</organism>
<evidence type="ECO:0000313" key="4">
    <source>
        <dbReference type="Proteomes" id="UP000683429"/>
    </source>
</evidence>
<dbReference type="GO" id="GO:0003700">
    <property type="term" value="F:DNA-binding transcription factor activity"/>
    <property type="evidence" value="ECO:0007669"/>
    <property type="project" value="InterPro"/>
</dbReference>
<dbReference type="AlphaFoldDB" id="A0A1H8TJY0"/>
<accession>A0A1H8TJY0</accession>
<dbReference type="Gene3D" id="3.30.1360.40">
    <property type="match status" value="1"/>
</dbReference>
<reference evidence="2 3" key="1">
    <citation type="submission" date="2016-10" db="EMBL/GenBank/DDBJ databases">
        <authorList>
            <person name="de Groot N.N."/>
        </authorList>
    </citation>
    <scope>NUCLEOTIDE SEQUENCE [LARGE SCALE GENOMIC DNA]</scope>
    <source>
        <strain evidence="2 3">CGMCC 1.10238</strain>
    </source>
</reference>
<dbReference type="STRING" id="1333845.SAMN04487895_11480"/>
<reference evidence="1 4" key="2">
    <citation type="submission" date="2021-06" db="EMBL/GenBank/DDBJ databases">
        <title>Whole genome sequence of Paenibacillus sophorae DSM23020 for comparative genomics.</title>
        <authorList>
            <person name="Kim M.-J."/>
            <person name="Lee G."/>
            <person name="Shin J.-H."/>
        </authorList>
    </citation>
    <scope>NUCLEOTIDE SEQUENCE [LARGE SCALE GENOMIC DNA]</scope>
    <source>
        <strain evidence="1 4">DSM 23020</strain>
    </source>
</reference>
<proteinExistence type="predicted"/>
<dbReference type="GO" id="GO:0034618">
    <property type="term" value="F:arginine binding"/>
    <property type="evidence" value="ECO:0007669"/>
    <property type="project" value="InterPro"/>
</dbReference>
<dbReference type="Gene3D" id="1.10.10.10">
    <property type="entry name" value="Winged helix-like DNA-binding domain superfamily/Winged helix DNA-binding domain"/>
    <property type="match status" value="1"/>
</dbReference>
<dbReference type="GO" id="GO:0051259">
    <property type="term" value="P:protein complex oligomerization"/>
    <property type="evidence" value="ECO:0007669"/>
    <property type="project" value="InterPro"/>
</dbReference>
<dbReference type="Proteomes" id="UP000198809">
    <property type="component" value="Unassembled WGS sequence"/>
</dbReference>
<sequence length="159" mass="17987">MSEYKLKRDPQEAEKIKAAIVEILEENSKRSQFEIKEELFNKLGFEVSQPSVHRYLTGELSMVKDKEKGWIKAEKEKKEQHRETLSVLLKDFVVERIAPVQLVVLKLEPGYAGLINLHLTEGYSDTVAGSVVMGDGLLVAVKDNEDGETLLEKLGFIVE</sequence>
<evidence type="ECO:0000313" key="1">
    <source>
        <dbReference type="EMBL" id="QWU16238.1"/>
    </source>
</evidence>
<protein>
    <submittedName>
        <fullName evidence="2">Transcriptional regulator, ArgR family</fullName>
    </submittedName>
</protein>
<evidence type="ECO:0000313" key="3">
    <source>
        <dbReference type="Proteomes" id="UP000198809"/>
    </source>
</evidence>
<dbReference type="PANTHER" id="PTHR34471">
    <property type="entry name" value="ARGININE REPRESSOR"/>
    <property type="match status" value="1"/>
</dbReference>
<dbReference type="Proteomes" id="UP000683429">
    <property type="component" value="Chromosome"/>
</dbReference>
<dbReference type="InterPro" id="IPR036251">
    <property type="entry name" value="Arg_repress_C_sf"/>
</dbReference>
<dbReference type="RefSeq" id="WP_036601456.1">
    <property type="nucleotide sequence ID" value="NZ_CP076607.1"/>
</dbReference>
<dbReference type="EMBL" id="CP076607">
    <property type="protein sequence ID" value="QWU16238.1"/>
    <property type="molecule type" value="Genomic_DNA"/>
</dbReference>
<dbReference type="EMBL" id="FODH01000014">
    <property type="protein sequence ID" value="SEO90883.1"/>
    <property type="molecule type" value="Genomic_DNA"/>
</dbReference>
<dbReference type="InterPro" id="IPR036388">
    <property type="entry name" value="WH-like_DNA-bd_sf"/>
</dbReference>
<evidence type="ECO:0000313" key="2">
    <source>
        <dbReference type="EMBL" id="SEO90883.1"/>
    </source>
</evidence>
<gene>
    <name evidence="1" type="ORF">KP014_02905</name>
    <name evidence="2" type="ORF">SAMN04487895_11480</name>
</gene>
<dbReference type="InterPro" id="IPR001669">
    <property type="entry name" value="Arg_repress"/>
</dbReference>
<name>A0A1H8TJY0_9BACL</name>
<keyword evidence="4" id="KW-1185">Reference proteome</keyword>
<dbReference type="PANTHER" id="PTHR34471:SF1">
    <property type="entry name" value="ARGININE REPRESSOR"/>
    <property type="match status" value="1"/>
</dbReference>
<dbReference type="SUPFAM" id="SSF55252">
    <property type="entry name" value="C-terminal domain of arginine repressor"/>
    <property type="match status" value="1"/>
</dbReference>